<reference evidence="9 10" key="1">
    <citation type="submission" date="2016-06" db="EMBL/GenBank/DDBJ databases">
        <title>Complete genome sequence of a deep-branching marine Gamma Proteobacterium Woeseia oceani type strain XK5.</title>
        <authorList>
            <person name="Mu D."/>
            <person name="Du Z."/>
        </authorList>
    </citation>
    <scope>NUCLEOTIDE SEQUENCE [LARGE SCALE GENOMIC DNA]</scope>
    <source>
        <strain evidence="9 10">XK5</strain>
    </source>
</reference>
<gene>
    <name evidence="9" type="ORF">BA177_15790</name>
</gene>
<accession>A0A193LIU9</accession>
<keyword evidence="5 6" id="KW-0408">Iron</keyword>
<keyword evidence="8" id="KW-0732">Signal</keyword>
<evidence type="ECO:0000256" key="4">
    <source>
        <dbReference type="ARBA" id="ARBA00022982"/>
    </source>
</evidence>
<keyword evidence="1" id="KW-0813">Transport</keyword>
<dbReference type="InterPro" id="IPR010980">
    <property type="entry name" value="Cyt_c/b562"/>
</dbReference>
<proteinExistence type="predicted"/>
<evidence type="ECO:0000256" key="7">
    <source>
        <dbReference type="PIRSR" id="PIRSR000027-2"/>
    </source>
</evidence>
<feature type="binding site" description="axial binding residue" evidence="6">
    <location>
        <position position="142"/>
    </location>
    <ligand>
        <name>heme c</name>
        <dbReference type="ChEBI" id="CHEBI:61717"/>
    </ligand>
    <ligandPart>
        <name>Fe</name>
        <dbReference type="ChEBI" id="CHEBI:18248"/>
    </ligandPart>
</feature>
<organism evidence="9 10">
    <name type="scientific">Woeseia oceani</name>
    <dbReference type="NCBI Taxonomy" id="1548547"/>
    <lineage>
        <taxon>Bacteria</taxon>
        <taxon>Pseudomonadati</taxon>
        <taxon>Pseudomonadota</taxon>
        <taxon>Gammaproteobacteria</taxon>
        <taxon>Woeseiales</taxon>
        <taxon>Woeseiaceae</taxon>
        <taxon>Woeseia</taxon>
    </lineage>
</organism>
<dbReference type="Proteomes" id="UP000092695">
    <property type="component" value="Chromosome"/>
</dbReference>
<dbReference type="PROSITE" id="PS51009">
    <property type="entry name" value="CYTCII"/>
    <property type="match status" value="1"/>
</dbReference>
<dbReference type="Pfam" id="PF01322">
    <property type="entry name" value="Cytochrom_C_2"/>
    <property type="match status" value="1"/>
</dbReference>
<dbReference type="PIRSF" id="PIRSF000027">
    <property type="entry name" value="Cytc_c_prime"/>
    <property type="match status" value="1"/>
</dbReference>
<evidence type="ECO:0000256" key="8">
    <source>
        <dbReference type="SAM" id="SignalP"/>
    </source>
</evidence>
<evidence type="ECO:0000256" key="6">
    <source>
        <dbReference type="PIRSR" id="PIRSR000027-1"/>
    </source>
</evidence>
<dbReference type="KEGG" id="woc:BA177_15790"/>
<evidence type="ECO:0000256" key="1">
    <source>
        <dbReference type="ARBA" id="ARBA00022448"/>
    </source>
</evidence>
<dbReference type="GO" id="GO:0009055">
    <property type="term" value="F:electron transfer activity"/>
    <property type="evidence" value="ECO:0007669"/>
    <property type="project" value="InterPro"/>
</dbReference>
<keyword evidence="3 6" id="KW-0479">Metal-binding</keyword>
<dbReference type="InterPro" id="IPR012127">
    <property type="entry name" value="Cyt_c_prime"/>
</dbReference>
<keyword evidence="10" id="KW-1185">Reference proteome</keyword>
<keyword evidence="2 7" id="KW-0349">Heme</keyword>
<dbReference type="SUPFAM" id="SSF47175">
    <property type="entry name" value="Cytochromes"/>
    <property type="match status" value="1"/>
</dbReference>
<evidence type="ECO:0000256" key="5">
    <source>
        <dbReference type="ARBA" id="ARBA00023004"/>
    </source>
</evidence>
<feature type="binding site" description="covalent" evidence="7">
    <location>
        <position position="138"/>
    </location>
    <ligand>
        <name>heme c</name>
        <dbReference type="ChEBI" id="CHEBI:61717"/>
    </ligand>
</feature>
<dbReference type="AlphaFoldDB" id="A0A193LIU9"/>
<dbReference type="InterPro" id="IPR002321">
    <property type="entry name" value="Cyt_c_II"/>
</dbReference>
<dbReference type="GO" id="GO:0020037">
    <property type="term" value="F:heme binding"/>
    <property type="evidence" value="ECO:0007669"/>
    <property type="project" value="InterPro"/>
</dbReference>
<dbReference type="GO" id="GO:0005506">
    <property type="term" value="F:iron ion binding"/>
    <property type="evidence" value="ECO:0007669"/>
    <property type="project" value="InterPro"/>
</dbReference>
<dbReference type="GO" id="GO:0022900">
    <property type="term" value="P:electron transport chain"/>
    <property type="evidence" value="ECO:0007669"/>
    <property type="project" value="InterPro"/>
</dbReference>
<dbReference type="STRING" id="1548547.BA177_15790"/>
<dbReference type="RefSeq" id="WP_068617774.1">
    <property type="nucleotide sequence ID" value="NZ_CP016268.1"/>
</dbReference>
<dbReference type="EMBL" id="CP016268">
    <property type="protein sequence ID" value="ANO52450.1"/>
    <property type="molecule type" value="Genomic_DNA"/>
</dbReference>
<evidence type="ECO:0000313" key="9">
    <source>
        <dbReference type="EMBL" id="ANO52450.1"/>
    </source>
</evidence>
<evidence type="ECO:0000313" key="10">
    <source>
        <dbReference type="Proteomes" id="UP000092695"/>
    </source>
</evidence>
<feature type="chain" id="PRO_5008260279" description="Cytochrome C" evidence="8">
    <location>
        <begin position="25"/>
        <end position="149"/>
    </location>
</feature>
<dbReference type="Gene3D" id="1.20.120.10">
    <property type="entry name" value="Cytochrome c/b562"/>
    <property type="match status" value="1"/>
</dbReference>
<name>A0A193LIU9_9GAMM</name>
<sequence length="149" mass="15693">MPRKLVAAILTVTIASAFSFTASAETSAEDAFKYRTSLMTVLRGHIGAASMIVRGLVEDDGHLIEHAEGLANGMAELHRVFQEGSKVGDSEALPAIWAQPEKFAAALDAAEKASENFVSVVADGGDVGSAFRDLGKTCSGCHDDFRVAH</sequence>
<comment type="PTM">
    <text evidence="7">Binds 1 heme group per subunit.</text>
</comment>
<evidence type="ECO:0000256" key="2">
    <source>
        <dbReference type="ARBA" id="ARBA00022617"/>
    </source>
</evidence>
<evidence type="ECO:0000256" key="3">
    <source>
        <dbReference type="ARBA" id="ARBA00022723"/>
    </source>
</evidence>
<protein>
    <recommendedName>
        <fullName evidence="11">Cytochrome C</fullName>
    </recommendedName>
</protein>
<evidence type="ECO:0008006" key="11">
    <source>
        <dbReference type="Google" id="ProtNLM"/>
    </source>
</evidence>
<feature type="binding site" description="covalent" evidence="7">
    <location>
        <position position="141"/>
    </location>
    <ligand>
        <name>heme c</name>
        <dbReference type="ChEBI" id="CHEBI:61717"/>
    </ligand>
</feature>
<keyword evidence="4" id="KW-0249">Electron transport</keyword>
<dbReference type="GO" id="GO:0042597">
    <property type="term" value="C:periplasmic space"/>
    <property type="evidence" value="ECO:0007669"/>
    <property type="project" value="InterPro"/>
</dbReference>
<feature type="signal peptide" evidence="8">
    <location>
        <begin position="1"/>
        <end position="24"/>
    </location>
</feature>